<proteinExistence type="predicted"/>
<organism evidence="3 4">
    <name type="scientific">Zancudomyces culisetae</name>
    <name type="common">Gut fungus</name>
    <name type="synonym">Smittium culisetae</name>
    <dbReference type="NCBI Taxonomy" id="1213189"/>
    <lineage>
        <taxon>Eukaryota</taxon>
        <taxon>Fungi</taxon>
        <taxon>Fungi incertae sedis</taxon>
        <taxon>Zoopagomycota</taxon>
        <taxon>Kickxellomycotina</taxon>
        <taxon>Harpellomycetes</taxon>
        <taxon>Harpellales</taxon>
        <taxon>Legeriomycetaceae</taxon>
        <taxon>Zancudomyces</taxon>
    </lineage>
</organism>
<keyword evidence="2" id="KW-0472">Membrane</keyword>
<keyword evidence="2" id="KW-1133">Transmembrane helix</keyword>
<reference evidence="4" key="1">
    <citation type="submission" date="2017-01" db="EMBL/GenBank/DDBJ databases">
        <authorList>
            <person name="Wang Y."/>
            <person name="White M."/>
            <person name="Kvist S."/>
            <person name="Moncalvo J.-M."/>
        </authorList>
    </citation>
    <scope>NUCLEOTIDE SEQUENCE [LARGE SCALE GENOMIC DNA]</scope>
    <source>
        <strain evidence="4">COL-18-3</strain>
    </source>
</reference>
<feature type="region of interest" description="Disordered" evidence="1">
    <location>
        <begin position="191"/>
        <end position="232"/>
    </location>
</feature>
<comment type="caution">
    <text evidence="3">The sequence shown here is derived from an EMBL/GenBank/DDBJ whole genome shotgun (WGS) entry which is preliminary data.</text>
</comment>
<keyword evidence="4" id="KW-1185">Reference proteome</keyword>
<evidence type="ECO:0000256" key="2">
    <source>
        <dbReference type="SAM" id="Phobius"/>
    </source>
</evidence>
<dbReference type="Proteomes" id="UP000188320">
    <property type="component" value="Unassembled WGS sequence"/>
</dbReference>
<dbReference type="EMBL" id="LSSK01000742">
    <property type="protein sequence ID" value="OMH82088.1"/>
    <property type="molecule type" value="Genomic_DNA"/>
</dbReference>
<feature type="compositionally biased region" description="Low complexity" evidence="1">
    <location>
        <begin position="191"/>
        <end position="231"/>
    </location>
</feature>
<name>A0A1R1PM89_ZANCU</name>
<feature type="transmembrane region" description="Helical" evidence="2">
    <location>
        <begin position="100"/>
        <end position="133"/>
    </location>
</feature>
<dbReference type="OrthoDB" id="272778at2759"/>
<evidence type="ECO:0000313" key="4">
    <source>
        <dbReference type="Proteomes" id="UP000188320"/>
    </source>
</evidence>
<gene>
    <name evidence="3" type="ORF">AX774_g4447</name>
</gene>
<dbReference type="AlphaFoldDB" id="A0A1R1PM89"/>
<evidence type="ECO:0008006" key="5">
    <source>
        <dbReference type="Google" id="ProtNLM"/>
    </source>
</evidence>
<evidence type="ECO:0000256" key="1">
    <source>
        <dbReference type="SAM" id="MobiDB-lite"/>
    </source>
</evidence>
<dbReference type="CDD" id="cd14279">
    <property type="entry name" value="CUE"/>
    <property type="match status" value="1"/>
</dbReference>
<protein>
    <recommendedName>
        <fullName evidence="5">CUE domain-containing protein</fullName>
    </recommendedName>
</protein>
<accession>A0A1R1PM89</accession>
<keyword evidence="2" id="KW-0812">Transmembrane</keyword>
<evidence type="ECO:0000313" key="3">
    <source>
        <dbReference type="EMBL" id="OMH82088.1"/>
    </source>
</evidence>
<sequence length="280" mass="30804">MNGLVGSPFTKFLMVSLGANSILTSIMGWKPYLALRAEPHLLRDHQYCLSTINHGQCLVYTANLSRFYGTLSSLVFQYYYFIPAIYRAKPFGKICISDKAIMYALLLQLAFLRLPYTAIPVLSGLLSGFIYALNIGNTANWRFPSFVRSFVYGYVGSIFSELPPRRGNNTIPPSIPAASTNSTTLNTLTSQFDSLSNTNPANNPNPALNTNANTNTNPNPNPSLSRSPSSNIEDSLDFEDNIAMLSALFPSASRQRLIDVLRLSNNDPNVAASRLLDNNS</sequence>